<reference evidence="1" key="1">
    <citation type="journal article" date="2020" name="Nature">
        <title>Giant virus diversity and host interactions through global metagenomics.</title>
        <authorList>
            <person name="Schulz F."/>
            <person name="Roux S."/>
            <person name="Paez-Espino D."/>
            <person name="Jungbluth S."/>
            <person name="Walsh D.A."/>
            <person name="Denef V.J."/>
            <person name="McMahon K.D."/>
            <person name="Konstantinidis K.T."/>
            <person name="Eloe-Fadrosh E.A."/>
            <person name="Kyrpides N.C."/>
            <person name="Woyke T."/>
        </authorList>
    </citation>
    <scope>NUCLEOTIDE SEQUENCE</scope>
    <source>
        <strain evidence="1">GVMAG-M-3300025880-56</strain>
    </source>
</reference>
<dbReference type="AlphaFoldDB" id="A0A6C0J8N0"/>
<dbReference type="EMBL" id="MN740351">
    <property type="protein sequence ID" value="QHU02002.1"/>
    <property type="molecule type" value="Genomic_DNA"/>
</dbReference>
<name>A0A6C0J8N0_9ZZZZ</name>
<organism evidence="1">
    <name type="scientific">viral metagenome</name>
    <dbReference type="NCBI Taxonomy" id="1070528"/>
    <lineage>
        <taxon>unclassified sequences</taxon>
        <taxon>metagenomes</taxon>
        <taxon>organismal metagenomes</taxon>
    </lineage>
</organism>
<proteinExistence type="predicted"/>
<evidence type="ECO:0000313" key="1">
    <source>
        <dbReference type="EMBL" id="QHU02002.1"/>
    </source>
</evidence>
<protein>
    <submittedName>
        <fullName evidence="1">Uncharacterized protein</fullName>
    </submittedName>
</protein>
<sequence length="74" mass="8995">MYDNNILDKINELTKLLTKVDTYDKYELLSLKQSIINNYNIMYKLDKDIVKYIVVCQKLNNELYFKINLLLKHY</sequence>
<accession>A0A6C0J8N0</accession>